<keyword evidence="3" id="KW-0732">Signal</keyword>
<evidence type="ECO:0000313" key="4">
    <source>
        <dbReference type="Proteomes" id="UP000694920"/>
    </source>
</evidence>
<protein>
    <submittedName>
        <fullName evidence="5">Cuticle protein 19</fullName>
    </submittedName>
</protein>
<evidence type="ECO:0000313" key="5">
    <source>
        <dbReference type="RefSeq" id="XP_015603546.1"/>
    </source>
</evidence>
<dbReference type="PANTHER" id="PTHR12236:SF75">
    <property type="entry name" value="CUTICULAR PROTEIN 62BB, ISOFORM A"/>
    <property type="match status" value="1"/>
</dbReference>
<name>A0AAJ7FQQ3_CEPCN</name>
<keyword evidence="4" id="KW-1185">Reference proteome</keyword>
<evidence type="ECO:0000256" key="2">
    <source>
        <dbReference type="PROSITE-ProRule" id="PRU00497"/>
    </source>
</evidence>
<evidence type="ECO:0000256" key="3">
    <source>
        <dbReference type="SAM" id="SignalP"/>
    </source>
</evidence>
<accession>A0AAJ7FQQ3</accession>
<dbReference type="InterPro" id="IPR000618">
    <property type="entry name" value="Insect_cuticle"/>
</dbReference>
<dbReference type="GO" id="GO:0005615">
    <property type="term" value="C:extracellular space"/>
    <property type="evidence" value="ECO:0007669"/>
    <property type="project" value="TreeGrafter"/>
</dbReference>
<dbReference type="Proteomes" id="UP000694920">
    <property type="component" value="Unplaced"/>
</dbReference>
<keyword evidence="1 2" id="KW-0193">Cuticle</keyword>
<dbReference type="PRINTS" id="PR00947">
    <property type="entry name" value="CUTICLE"/>
</dbReference>
<evidence type="ECO:0000256" key="1">
    <source>
        <dbReference type="ARBA" id="ARBA00022460"/>
    </source>
</evidence>
<dbReference type="AlphaFoldDB" id="A0AAJ7FQQ3"/>
<gene>
    <name evidence="5" type="primary">LOC107271728</name>
</gene>
<dbReference type="PANTHER" id="PTHR12236">
    <property type="entry name" value="STRUCTURAL CONTITUENT OF CUTICLE"/>
    <property type="match status" value="1"/>
</dbReference>
<dbReference type="PROSITE" id="PS00233">
    <property type="entry name" value="CHIT_BIND_RR_1"/>
    <property type="match status" value="1"/>
</dbReference>
<dbReference type="Pfam" id="PF00379">
    <property type="entry name" value="Chitin_bind_4"/>
    <property type="match status" value="1"/>
</dbReference>
<reference evidence="5" key="1">
    <citation type="submission" date="2025-08" db="UniProtKB">
        <authorList>
            <consortium name="RefSeq"/>
        </authorList>
    </citation>
    <scope>IDENTIFICATION</scope>
</reference>
<organism evidence="4 5">
    <name type="scientific">Cephus cinctus</name>
    <name type="common">Wheat stem sawfly</name>
    <dbReference type="NCBI Taxonomy" id="211228"/>
    <lineage>
        <taxon>Eukaryota</taxon>
        <taxon>Metazoa</taxon>
        <taxon>Ecdysozoa</taxon>
        <taxon>Arthropoda</taxon>
        <taxon>Hexapoda</taxon>
        <taxon>Insecta</taxon>
        <taxon>Pterygota</taxon>
        <taxon>Neoptera</taxon>
        <taxon>Endopterygota</taxon>
        <taxon>Hymenoptera</taxon>
        <taxon>Cephoidea</taxon>
        <taxon>Cephidae</taxon>
        <taxon>Cephus</taxon>
    </lineage>
</organism>
<dbReference type="GeneID" id="107271728"/>
<feature type="chain" id="PRO_5042478983" evidence="3">
    <location>
        <begin position="18"/>
        <end position="183"/>
    </location>
</feature>
<sequence length="183" mass="19474">MSKFLVLLAAVAAVSDAILVGYNGAYEVGPGPYGPYGAYGAYGYEPAHANSHVSVAGPVAIAAPVAQAGYLGAYGNPYGYGYDRSQDYYAYPQYAYNYGVHDPHTGDVKSQEEIRDGDVVKGSYSLNEPDGTVRVVDYTADDHNGFNAVVKRIGHAVHPAPVPAVKYVAVPAQYDHGYGYEKP</sequence>
<dbReference type="InterPro" id="IPR051217">
    <property type="entry name" value="Insect_Cuticle_Struc_Prot"/>
</dbReference>
<feature type="signal peptide" evidence="3">
    <location>
        <begin position="1"/>
        <end position="17"/>
    </location>
</feature>
<dbReference type="RefSeq" id="XP_015603546.1">
    <property type="nucleotide sequence ID" value="XM_015748060.2"/>
</dbReference>
<dbReference type="PROSITE" id="PS51155">
    <property type="entry name" value="CHIT_BIND_RR_2"/>
    <property type="match status" value="1"/>
</dbReference>
<dbReference type="KEGG" id="ccin:107271728"/>
<dbReference type="GO" id="GO:0042302">
    <property type="term" value="F:structural constituent of cuticle"/>
    <property type="evidence" value="ECO:0007669"/>
    <property type="project" value="UniProtKB-UniRule"/>
</dbReference>
<proteinExistence type="predicted"/>
<dbReference type="GO" id="GO:0031012">
    <property type="term" value="C:extracellular matrix"/>
    <property type="evidence" value="ECO:0007669"/>
    <property type="project" value="TreeGrafter"/>
</dbReference>
<dbReference type="InterPro" id="IPR031311">
    <property type="entry name" value="CHIT_BIND_RR_consensus"/>
</dbReference>